<keyword evidence="3" id="KW-1185">Reference proteome</keyword>
<reference evidence="2 3" key="1">
    <citation type="submission" date="2023-07" db="EMBL/GenBank/DDBJ databases">
        <title>Genomic Encyclopedia of Type Strains, Phase IV (KMG-IV): sequencing the most valuable type-strain genomes for metagenomic binning, comparative biology and taxonomic classification.</title>
        <authorList>
            <person name="Goeker M."/>
        </authorList>
    </citation>
    <scope>NUCLEOTIDE SEQUENCE [LARGE SCALE GENOMIC DNA]</scope>
    <source>
        <strain evidence="2 3">DSM 22170</strain>
    </source>
</reference>
<feature type="compositionally biased region" description="Low complexity" evidence="1">
    <location>
        <begin position="342"/>
        <end position="360"/>
    </location>
</feature>
<gene>
    <name evidence="2" type="ORF">JOC58_004774</name>
</gene>
<name>A0ABU1J5W1_9BACL</name>
<evidence type="ECO:0000313" key="2">
    <source>
        <dbReference type="EMBL" id="MDR6246814.1"/>
    </source>
</evidence>
<comment type="caution">
    <text evidence="2">The sequence shown here is derived from an EMBL/GenBank/DDBJ whole genome shotgun (WGS) entry which is preliminary data.</text>
</comment>
<protein>
    <submittedName>
        <fullName evidence="2">Uncharacterized protein</fullName>
    </submittedName>
</protein>
<accession>A0ABU1J5W1</accession>
<dbReference type="Proteomes" id="UP001185028">
    <property type="component" value="Unassembled WGS sequence"/>
</dbReference>
<organism evidence="2 3">
    <name type="scientific">Paenibacillus hunanensis</name>
    <dbReference type="NCBI Taxonomy" id="539262"/>
    <lineage>
        <taxon>Bacteria</taxon>
        <taxon>Bacillati</taxon>
        <taxon>Bacillota</taxon>
        <taxon>Bacilli</taxon>
        <taxon>Bacillales</taxon>
        <taxon>Paenibacillaceae</taxon>
        <taxon>Paenibacillus</taxon>
    </lineage>
</organism>
<evidence type="ECO:0000256" key="1">
    <source>
        <dbReference type="SAM" id="MobiDB-lite"/>
    </source>
</evidence>
<feature type="region of interest" description="Disordered" evidence="1">
    <location>
        <begin position="298"/>
        <end position="367"/>
    </location>
</feature>
<dbReference type="RefSeq" id="WP_188778671.1">
    <property type="nucleotide sequence ID" value="NZ_BMMB01000022.1"/>
</dbReference>
<proteinExistence type="predicted"/>
<evidence type="ECO:0000313" key="3">
    <source>
        <dbReference type="Proteomes" id="UP001185028"/>
    </source>
</evidence>
<feature type="compositionally biased region" description="Low complexity" evidence="1">
    <location>
        <begin position="303"/>
        <end position="322"/>
    </location>
</feature>
<sequence length="367" mass="40973">MMKTVIIIIALIIIAIIIFRKSNTPERQMVRRLQENIKLFNKVGPPGSLVPAGHPAEALANKLEASIPEHYAVQLWQRIQSEHPDMTYREFEWRWHEMKRYMLICALFREVPMFSSRVDDVWHEMLMFTREYEQLCNRFYGYMLHHSPHGGTVSQPQQRALFDWVYGELFPLERANTNLWGTFFRQPLSSSIMNELLAFSEYQPQHSLFNSSMFERSPEAREVILHLYRRFTVQSQAALRGERPEQQSSSNYAASSDTYNSSVFGLSAAGAACVYYSYLPPGDFSSCVDPFLPADVREERPVGGTSSSCGTGSSSSDNYTSNDSHHGGSHSGSHSGGHHGGHSCSSSSCSSSSCSSSCSSCGGGGGD</sequence>
<dbReference type="EMBL" id="JAVDQH010000046">
    <property type="protein sequence ID" value="MDR6246814.1"/>
    <property type="molecule type" value="Genomic_DNA"/>
</dbReference>